<gene>
    <name evidence="3" type="ORF">NUTIK01_00470</name>
</gene>
<organism evidence="3 4">
    <name type="scientific">Novosphingobium pituita</name>
    <dbReference type="NCBI Taxonomy" id="3056842"/>
    <lineage>
        <taxon>Bacteria</taxon>
        <taxon>Pseudomonadati</taxon>
        <taxon>Pseudomonadota</taxon>
        <taxon>Alphaproteobacteria</taxon>
        <taxon>Sphingomonadales</taxon>
        <taxon>Sphingomonadaceae</taxon>
        <taxon>Novosphingobium</taxon>
    </lineage>
</organism>
<proteinExistence type="predicted"/>
<sequence length="449" mass="47286">MTQPFPLLPPEALVPPLAPRARADQAALRQEAGERLATLVLPEVPPRDFTGRIRRRDMVSWRHQHRRAGVIRARAGGIAAIGALGLVLGALGWGEPGIDRAAAAQSRDDRLQAMAAPDQPATQPRPTRDGTQADPRSAQNSPEASGNWASRLWNEHFAAIHSDAAASPFASGPFASGPSATGFPAAPGVARPLFAAGDAQDRWRALQCLTAAIYYEAASEPENGQRAVAQVVLNRVAHPAFPKTVCGVVYQGSERPGCQFSFACDGAMARRPMPVVWDRVRRIAAQALDGQVYAPVGLATHYHTSAVHPGWADSLAFIGTIGAHRFYRWSGAAGLQAAFRGIYHGGEPLAAPHPRSWTSVAADIADPLTLEQAFEQGRMAALDKSLPAQPALAPSHAPLHAGTAHEGMSGRSPAASAPLPQAGPAAPALRPEASAIYENAGKWIAQPGS</sequence>
<evidence type="ECO:0000313" key="4">
    <source>
        <dbReference type="Proteomes" id="UP001187221"/>
    </source>
</evidence>
<dbReference type="Pfam" id="PF07486">
    <property type="entry name" value="Hydrolase_2"/>
    <property type="match status" value="1"/>
</dbReference>
<comment type="caution">
    <text evidence="3">The sequence shown here is derived from an EMBL/GenBank/DDBJ whole genome shotgun (WGS) entry which is preliminary data.</text>
</comment>
<feature type="region of interest" description="Disordered" evidence="1">
    <location>
        <begin position="102"/>
        <end position="146"/>
    </location>
</feature>
<dbReference type="InterPro" id="IPR011105">
    <property type="entry name" value="Cell_wall_hydrolase_SleB"/>
</dbReference>
<dbReference type="RefSeq" id="WP_317973132.1">
    <property type="nucleotide sequence ID" value="NZ_BTFW01000001.1"/>
</dbReference>
<evidence type="ECO:0000259" key="2">
    <source>
        <dbReference type="Pfam" id="PF07486"/>
    </source>
</evidence>
<dbReference type="Gene3D" id="1.10.10.2520">
    <property type="entry name" value="Cell wall hydrolase SleB, domain 1"/>
    <property type="match status" value="1"/>
</dbReference>
<feature type="region of interest" description="Disordered" evidence="1">
    <location>
        <begin position="386"/>
        <end position="430"/>
    </location>
</feature>
<name>A0ABQ6P330_9SPHN</name>
<dbReference type="InterPro" id="IPR042047">
    <property type="entry name" value="SleB_dom1"/>
</dbReference>
<dbReference type="Proteomes" id="UP001187221">
    <property type="component" value="Unassembled WGS sequence"/>
</dbReference>
<accession>A0ABQ6P330</accession>
<keyword evidence="4" id="KW-1185">Reference proteome</keyword>
<feature type="domain" description="Cell wall hydrolase SleB" evidence="2">
    <location>
        <begin position="219"/>
        <end position="327"/>
    </location>
</feature>
<feature type="compositionally biased region" description="Polar residues" evidence="1">
    <location>
        <begin position="137"/>
        <end position="146"/>
    </location>
</feature>
<dbReference type="EMBL" id="BTFW01000001">
    <property type="protein sequence ID" value="GMM59270.1"/>
    <property type="molecule type" value="Genomic_DNA"/>
</dbReference>
<evidence type="ECO:0000256" key="1">
    <source>
        <dbReference type="SAM" id="MobiDB-lite"/>
    </source>
</evidence>
<protein>
    <recommendedName>
        <fullName evidence="2">Cell wall hydrolase SleB domain-containing protein</fullName>
    </recommendedName>
</protein>
<reference evidence="3 4" key="1">
    <citation type="submission" date="2023-06" db="EMBL/GenBank/DDBJ databases">
        <title>Draft genome sequence of Novosphingobium sp. strain IK01.</title>
        <authorList>
            <person name="Hatamoto M."/>
            <person name="Ikarashi T."/>
            <person name="Yamaguchi T."/>
        </authorList>
    </citation>
    <scope>NUCLEOTIDE SEQUENCE [LARGE SCALE GENOMIC DNA]</scope>
    <source>
        <strain evidence="3 4">IK01</strain>
    </source>
</reference>
<evidence type="ECO:0000313" key="3">
    <source>
        <dbReference type="EMBL" id="GMM59270.1"/>
    </source>
</evidence>
<feature type="compositionally biased region" description="Low complexity" evidence="1">
    <location>
        <begin position="411"/>
        <end position="430"/>
    </location>
</feature>
<feature type="compositionally biased region" description="Low complexity" evidence="1">
    <location>
        <begin position="386"/>
        <end position="401"/>
    </location>
</feature>